<protein>
    <recommendedName>
        <fullName evidence="3">tRNA (adenine(58)-N(1))-methyltransferase non-catalytic subunit TRM6</fullName>
    </recommendedName>
    <alternativeName>
        <fullName evidence="6">tRNA(m1A58)-methyltransferase subunit TRM6</fullName>
    </alternativeName>
</protein>
<dbReference type="STRING" id="48709.A0A1D2MVX0"/>
<dbReference type="AlphaFoldDB" id="A0A1D2MVX0"/>
<dbReference type="EMBL" id="LJIJ01000473">
    <property type="protein sequence ID" value="ODM97102.1"/>
    <property type="molecule type" value="Genomic_DNA"/>
</dbReference>
<evidence type="ECO:0000256" key="4">
    <source>
        <dbReference type="ARBA" id="ARBA00022694"/>
    </source>
</evidence>
<keyword evidence="9" id="KW-1185">Reference proteome</keyword>
<evidence type="ECO:0000256" key="6">
    <source>
        <dbReference type="ARBA" id="ARBA00032319"/>
    </source>
</evidence>
<comment type="subcellular location">
    <subcellularLocation>
        <location evidence="1">Nucleus</location>
    </subcellularLocation>
</comment>
<dbReference type="OMA" id="TRCRPYQ"/>
<keyword evidence="5" id="KW-0539">Nucleus</keyword>
<dbReference type="GO" id="GO:0030488">
    <property type="term" value="P:tRNA methylation"/>
    <property type="evidence" value="ECO:0007669"/>
    <property type="project" value="InterPro"/>
</dbReference>
<comment type="similarity">
    <text evidence="2">Belongs to the TRM6/GCD10 family.</text>
</comment>
<name>A0A1D2MVX0_ORCCI</name>
<feature type="compositionally biased region" description="Basic and acidic residues" evidence="7">
    <location>
        <begin position="339"/>
        <end position="350"/>
    </location>
</feature>
<evidence type="ECO:0000256" key="5">
    <source>
        <dbReference type="ARBA" id="ARBA00023242"/>
    </source>
</evidence>
<evidence type="ECO:0000256" key="3">
    <source>
        <dbReference type="ARBA" id="ARBA00021704"/>
    </source>
</evidence>
<dbReference type="Proteomes" id="UP000094527">
    <property type="component" value="Unassembled WGS sequence"/>
</dbReference>
<comment type="caution">
    <text evidence="8">The sequence shown here is derived from an EMBL/GenBank/DDBJ whole genome shotgun (WGS) entry which is preliminary data.</text>
</comment>
<proteinExistence type="inferred from homology"/>
<dbReference type="OrthoDB" id="10254665at2759"/>
<evidence type="ECO:0000256" key="2">
    <source>
        <dbReference type="ARBA" id="ARBA00008320"/>
    </source>
</evidence>
<dbReference type="GO" id="GO:0008168">
    <property type="term" value="F:methyltransferase activity"/>
    <property type="evidence" value="ECO:0007669"/>
    <property type="project" value="UniProtKB-KW"/>
</dbReference>
<accession>A0A1D2MVX0</accession>
<dbReference type="GO" id="GO:0031515">
    <property type="term" value="C:tRNA (m1A) methyltransferase complex"/>
    <property type="evidence" value="ECO:0007669"/>
    <property type="project" value="InterPro"/>
</dbReference>
<feature type="region of interest" description="Disordered" evidence="7">
    <location>
        <begin position="334"/>
        <end position="387"/>
    </location>
</feature>
<evidence type="ECO:0000313" key="9">
    <source>
        <dbReference type="Proteomes" id="UP000094527"/>
    </source>
</evidence>
<dbReference type="GO" id="GO:0005634">
    <property type="term" value="C:nucleus"/>
    <property type="evidence" value="ECO:0007669"/>
    <property type="project" value="UniProtKB-SubCell"/>
</dbReference>
<evidence type="ECO:0000256" key="7">
    <source>
        <dbReference type="SAM" id="MobiDB-lite"/>
    </source>
</evidence>
<dbReference type="InterPro" id="IPR017423">
    <property type="entry name" value="TRM6"/>
</dbReference>
<reference evidence="8 9" key="1">
    <citation type="journal article" date="2016" name="Genome Biol. Evol.">
        <title>Gene Family Evolution Reflects Adaptation to Soil Environmental Stressors in the Genome of the Collembolan Orchesella cincta.</title>
        <authorList>
            <person name="Faddeeva-Vakhrusheva A."/>
            <person name="Derks M.F."/>
            <person name="Anvar S.Y."/>
            <person name="Agamennone V."/>
            <person name="Suring W."/>
            <person name="Smit S."/>
            <person name="van Straalen N.M."/>
            <person name="Roelofs D."/>
        </authorList>
    </citation>
    <scope>NUCLEOTIDE SEQUENCE [LARGE SCALE GENOMIC DNA]</scope>
    <source>
        <tissue evidence="8">Mixed pool</tissue>
    </source>
</reference>
<organism evidence="8 9">
    <name type="scientific">Orchesella cincta</name>
    <name type="common">Springtail</name>
    <name type="synonym">Podura cincta</name>
    <dbReference type="NCBI Taxonomy" id="48709"/>
    <lineage>
        <taxon>Eukaryota</taxon>
        <taxon>Metazoa</taxon>
        <taxon>Ecdysozoa</taxon>
        <taxon>Arthropoda</taxon>
        <taxon>Hexapoda</taxon>
        <taxon>Collembola</taxon>
        <taxon>Entomobryomorpha</taxon>
        <taxon>Entomobryoidea</taxon>
        <taxon>Orchesellidae</taxon>
        <taxon>Orchesellinae</taxon>
        <taxon>Orchesella</taxon>
    </lineage>
</organism>
<keyword evidence="8" id="KW-0808">Transferase</keyword>
<sequence>MASETNSNEDLVTSSSATAAVGGLGADEDGICDGKYVVVERGDQQRIILFKSNQTITFGKGATQQDILLKGASGTGFLNAFKASPAPPEVIASHKPSSNNSKPWKKSKVRPQNLFVLERSTDPIVKSINEFYQLPDTISSGVDNRNIHDDNTSQAMKKHDIESLRGQGVSSKEILETIITSSKSFNQKTEFAQEKYLKKKEKIYGDVLVFRKPSISILSDYYFKRDPVKVLGLRPDTLSQLLSYANIHAHGKYLIFENCCGLIVAAVLNRLGGHGAALHCHIGSNPQRQALVCMNFTDEDLKPMMNLDMLYLLRGNVEKMEVGPDDIAAVAVVEAESSEEPKTKKQKLECDAGSDSDDEKNGKDSYNEQSEVEEETTFVTSRRLMASNNKEDNETSVAYFNETEFDGLIICGKEHPLTLLQRLLPRLALSTPFVIYCQYPEPLMDCYVWVKEKGIGINVHLVDNWFRNIQVETERTHPEINMSPSGGYLLYGTYIVGT</sequence>
<dbReference type="PANTHER" id="PTHR12945">
    <property type="entry name" value="TRANSLATION INITIATION FACTOR EIF3-RELATED"/>
    <property type="match status" value="1"/>
</dbReference>
<keyword evidence="8" id="KW-0489">Methyltransferase</keyword>
<gene>
    <name evidence="8" type="ORF">Ocin01_09580</name>
</gene>
<evidence type="ECO:0000256" key="1">
    <source>
        <dbReference type="ARBA" id="ARBA00004123"/>
    </source>
</evidence>
<keyword evidence="4" id="KW-0819">tRNA processing</keyword>
<dbReference type="PANTHER" id="PTHR12945:SF0">
    <property type="entry name" value="TRNA (ADENINE(58)-N(1))-METHYLTRANSFERASE NON-CATALYTIC SUBUNIT TRM6"/>
    <property type="match status" value="1"/>
</dbReference>
<evidence type="ECO:0000313" key="8">
    <source>
        <dbReference type="EMBL" id="ODM97102.1"/>
    </source>
</evidence>
<dbReference type="Pfam" id="PF04189">
    <property type="entry name" value="Gcd10p"/>
    <property type="match status" value="1"/>
</dbReference>